<keyword evidence="1" id="KW-1133">Transmembrane helix</keyword>
<proteinExistence type="predicted"/>
<gene>
    <name evidence="2" type="ORF">TRICI_005321</name>
</gene>
<dbReference type="EMBL" id="SWFS01000418">
    <property type="protein sequence ID" value="KAA8905325.1"/>
    <property type="molecule type" value="Genomic_DNA"/>
</dbReference>
<organism evidence="2 3">
    <name type="scientific">Trichomonascus ciferrii</name>
    <dbReference type="NCBI Taxonomy" id="44093"/>
    <lineage>
        <taxon>Eukaryota</taxon>
        <taxon>Fungi</taxon>
        <taxon>Dikarya</taxon>
        <taxon>Ascomycota</taxon>
        <taxon>Saccharomycotina</taxon>
        <taxon>Dipodascomycetes</taxon>
        <taxon>Dipodascales</taxon>
        <taxon>Trichomonascaceae</taxon>
        <taxon>Trichomonascus</taxon>
        <taxon>Trichomonascus ciferrii complex</taxon>
    </lineage>
</organism>
<protein>
    <submittedName>
        <fullName evidence="2">Uncharacterized protein</fullName>
    </submittedName>
</protein>
<sequence length="246" mass="27194">MFDKFVVGCLKLRMFLLSKQGRRVLVVGGLIFFGISLILLISSARGIQSSGSVEYHKLHTEVHSALDSALTSFQRSNFRLGVADLSREKITPDLLNMAISNTNSAVEYSNSALWQVSEASSCWNCNSPPCCFEVSGSTGPSRIWSAPPCVGNLFPSDLTSSVQTVKIALAHSLQPVLYGITSRLGQVVRSIQSNLHDDETFYQAKRLVTNIQRFSENLNQIAEIRSERHEMDLAVLTLQNALSHLY</sequence>
<reference evidence="2" key="1">
    <citation type="journal article" date="2019" name="G3 (Bethesda)">
        <title>Genome Assemblies of Two Rare Opportunistic Yeast Pathogens: Diutina rugosa (syn. Candida rugosa) and Trichomonascus ciferrii (syn. Candida ciferrii).</title>
        <authorList>
            <person name="Mixao V."/>
            <person name="Saus E."/>
            <person name="Hansen A.P."/>
            <person name="Lass-Florl C."/>
            <person name="Gabaldon T."/>
        </authorList>
    </citation>
    <scope>NUCLEOTIDE SEQUENCE</scope>
    <source>
        <strain evidence="2">CBS 4856</strain>
    </source>
</reference>
<dbReference type="Proteomes" id="UP000761534">
    <property type="component" value="Unassembled WGS sequence"/>
</dbReference>
<accession>A0A642UU71</accession>
<dbReference type="VEuPathDB" id="FungiDB:TRICI_005321"/>
<evidence type="ECO:0000313" key="2">
    <source>
        <dbReference type="EMBL" id="KAA8905325.1"/>
    </source>
</evidence>
<name>A0A642UU71_9ASCO</name>
<keyword evidence="1" id="KW-0472">Membrane</keyword>
<evidence type="ECO:0000256" key="1">
    <source>
        <dbReference type="SAM" id="Phobius"/>
    </source>
</evidence>
<comment type="caution">
    <text evidence="2">The sequence shown here is derived from an EMBL/GenBank/DDBJ whole genome shotgun (WGS) entry which is preliminary data.</text>
</comment>
<dbReference type="AlphaFoldDB" id="A0A642UU71"/>
<evidence type="ECO:0000313" key="3">
    <source>
        <dbReference type="Proteomes" id="UP000761534"/>
    </source>
</evidence>
<keyword evidence="3" id="KW-1185">Reference proteome</keyword>
<keyword evidence="1" id="KW-0812">Transmembrane</keyword>
<feature type="transmembrane region" description="Helical" evidence="1">
    <location>
        <begin position="21"/>
        <end position="41"/>
    </location>
</feature>